<feature type="compositionally biased region" description="Basic and acidic residues" evidence="1">
    <location>
        <begin position="16"/>
        <end position="34"/>
    </location>
</feature>
<accession>A0A161BXB9</accession>
<keyword evidence="3" id="KW-0614">Plasmid</keyword>
<name>A0A161BXB9_VIBPH</name>
<feature type="region of interest" description="Disordered" evidence="1">
    <location>
        <begin position="16"/>
        <end position="35"/>
    </location>
</feature>
<dbReference type="AlphaFoldDB" id="A0A161BXB9"/>
<organism evidence="3">
    <name type="scientific">Vibrio parahaemolyticus</name>
    <dbReference type="NCBI Taxonomy" id="670"/>
    <lineage>
        <taxon>Bacteria</taxon>
        <taxon>Pseudomonadati</taxon>
        <taxon>Pseudomonadota</taxon>
        <taxon>Gammaproteobacteria</taxon>
        <taxon>Vibrionales</taxon>
        <taxon>Vibrionaceae</taxon>
        <taxon>Vibrio</taxon>
    </lineage>
</organism>
<keyword evidence="2" id="KW-0472">Membrane</keyword>
<proteinExistence type="predicted"/>
<evidence type="ECO:0000313" key="3">
    <source>
        <dbReference type="EMBL" id="AKD43707.1"/>
    </source>
</evidence>
<keyword evidence="2" id="KW-1133">Transmembrane helix</keyword>
<feature type="transmembrane region" description="Helical" evidence="2">
    <location>
        <begin position="60"/>
        <end position="81"/>
    </location>
</feature>
<protein>
    <submittedName>
        <fullName evidence="3">Uncharacterized protein</fullName>
    </submittedName>
</protein>
<geneLocation type="plasmid" evidence="3">
    <name>pVPH2</name>
</geneLocation>
<feature type="transmembrane region" description="Helical" evidence="2">
    <location>
        <begin position="88"/>
        <end position="110"/>
    </location>
</feature>
<keyword evidence="2" id="KW-0812">Transmembrane</keyword>
<evidence type="ECO:0000256" key="1">
    <source>
        <dbReference type="SAM" id="MobiDB-lite"/>
    </source>
</evidence>
<reference evidence="3" key="1">
    <citation type="submission" date="2015-02" db="EMBL/GenBank/DDBJ databases">
        <title>Sequence analysis of the plasmid encoding blaPER-1 from Vibrio parahaemolyticus.</title>
        <authorList>
            <person name="Li R."/>
            <person name="Chen S."/>
        </authorList>
    </citation>
    <scope>NUCLEOTIDE SEQUENCE</scope>
    <source>
        <strain evidence="3">2011VPH2</strain>
        <plasmid evidence="3">pVPH2</plasmid>
    </source>
</reference>
<evidence type="ECO:0000256" key="2">
    <source>
        <dbReference type="SAM" id="Phobius"/>
    </source>
</evidence>
<sequence>MITTYTVNTSVNQSWRKERNVERTQTPEKSEENLSNKPLNQAGYAQCLFILIQSVLFPELGAGGAMIAALCAMMPWMVMYAKKMPARVFGMVMASLLLTPFYSMLCLFVLKVIGVGV</sequence>
<dbReference type="PATRIC" id="fig|670.820.peg.168"/>
<dbReference type="EMBL" id="KP791968">
    <property type="protein sequence ID" value="AKD43707.1"/>
    <property type="molecule type" value="Genomic_DNA"/>
</dbReference>